<feature type="chain" id="PRO_5045219887" evidence="1">
    <location>
        <begin position="25"/>
        <end position="281"/>
    </location>
</feature>
<reference evidence="3" key="1">
    <citation type="journal article" date="2019" name="Int. J. Syst. Evol. Microbiol.">
        <title>The Global Catalogue of Microorganisms (GCM) 10K type strain sequencing project: providing services to taxonomists for standard genome sequencing and annotation.</title>
        <authorList>
            <consortium name="The Broad Institute Genomics Platform"/>
            <consortium name="The Broad Institute Genome Sequencing Center for Infectious Disease"/>
            <person name="Wu L."/>
            <person name="Ma J."/>
        </authorList>
    </citation>
    <scope>NUCLEOTIDE SEQUENCE [LARGE SCALE GENOMIC DNA]</scope>
    <source>
        <strain evidence="3">LMG 29894</strain>
    </source>
</reference>
<evidence type="ECO:0000313" key="3">
    <source>
        <dbReference type="Proteomes" id="UP001595791"/>
    </source>
</evidence>
<evidence type="ECO:0000313" key="2">
    <source>
        <dbReference type="EMBL" id="MFC4160498.1"/>
    </source>
</evidence>
<keyword evidence="1" id="KW-0732">Signal</keyword>
<proteinExistence type="predicted"/>
<comment type="caution">
    <text evidence="2">The sequence shown here is derived from an EMBL/GenBank/DDBJ whole genome shotgun (WGS) entry which is preliminary data.</text>
</comment>
<protein>
    <submittedName>
        <fullName evidence="2">Uncharacterized protein</fullName>
    </submittedName>
</protein>
<dbReference type="RefSeq" id="WP_378165399.1">
    <property type="nucleotide sequence ID" value="NZ_JBHSBU010000001.1"/>
</dbReference>
<feature type="signal peptide" evidence="1">
    <location>
        <begin position="1"/>
        <end position="24"/>
    </location>
</feature>
<dbReference type="EMBL" id="JBHSBU010000001">
    <property type="protein sequence ID" value="MFC4160498.1"/>
    <property type="molecule type" value="Genomic_DNA"/>
</dbReference>
<name>A0ABV8MQN4_9NEIS</name>
<keyword evidence="3" id="KW-1185">Reference proteome</keyword>
<accession>A0ABV8MQN4</accession>
<evidence type="ECO:0000256" key="1">
    <source>
        <dbReference type="SAM" id="SignalP"/>
    </source>
</evidence>
<sequence length="281" mass="30294">MTSYRLKSVLTLLALGLLSTNAGADGIATDGTAKPWPLQVESLQFARANASGFRNDSAAVASSVQSGAMAARNVNASAGAGIAGVVIGTLIVSAISRSGQDSEQLKPIKPLLDQVGTAALEKHIERWLRQHIPAMVQAQNSSSAVQGEISAAPTLVFDPSLKQVTLQLRLKIEPDGQRPLEEAFEAASRPIEGETVAPTYWSDNRSDKLYAEVDTLLKEVQRLFQQYHGKFPGELAKHQAIRYHNPIGAFYERGVVLASEADRIEYRSLGGVVKTVYGRLE</sequence>
<organism evidence="2 3">
    <name type="scientific">Chitinimonas lacunae</name>
    <dbReference type="NCBI Taxonomy" id="1963018"/>
    <lineage>
        <taxon>Bacteria</taxon>
        <taxon>Pseudomonadati</taxon>
        <taxon>Pseudomonadota</taxon>
        <taxon>Betaproteobacteria</taxon>
        <taxon>Neisseriales</taxon>
        <taxon>Chitinibacteraceae</taxon>
        <taxon>Chitinimonas</taxon>
    </lineage>
</organism>
<dbReference type="Proteomes" id="UP001595791">
    <property type="component" value="Unassembled WGS sequence"/>
</dbReference>
<gene>
    <name evidence="2" type="ORF">ACFOW7_14240</name>
</gene>